<dbReference type="InterPro" id="IPR052544">
    <property type="entry name" value="Bacteriocin_Proc_Enz"/>
</dbReference>
<dbReference type="CDD" id="cd02142">
    <property type="entry name" value="McbC_SagB-like_oxidoreductase"/>
    <property type="match status" value="1"/>
</dbReference>
<keyword evidence="3" id="KW-1185">Reference proteome</keyword>
<dbReference type="PANTHER" id="PTHR43745:SF2">
    <property type="entry name" value="NITROREDUCTASE MJ1384-RELATED"/>
    <property type="match status" value="1"/>
</dbReference>
<sequence length="388" mass="43751">MRVRRCAVLFLEPREEVRFEWEQLLSGGDGLIRRRRWMALAPHLDREMEVDADARECLGVLGPSEWVRIDEVPAPRSVIDRLVEEGLLICDAAEHAVMRERDEVLRNTYWHPLAATLHAFTRWSGVDTVQNMKDSGTETAAQMREVLGAPPIEAEVRSDEDGRLMLPRIAANAFDDLLARRVTCRNFDANRKLPLELFAQLLQRVFAAQAEVRVSDDTVFLKKNVPSGGGLHPMECYLMVQHVEGVVPGLYHYHAQHHALEPMSGADKPLREFMMDMVAQQHWFADAHVMVLLSPRFDRTFWKYRHHAKGYRVVALEAGHLSQTLYLAATEAGLGAFITGAINEKELEQAFGLDPIHQGALAICGFGWRGEVMETAELDPAGTVWTAA</sequence>
<evidence type="ECO:0000313" key="2">
    <source>
        <dbReference type="EMBL" id="MBF6023063.1"/>
    </source>
</evidence>
<dbReference type="EMBL" id="JADLZT010000002">
    <property type="protein sequence ID" value="MBF6023063.1"/>
    <property type="molecule type" value="Genomic_DNA"/>
</dbReference>
<accession>A0ABS0B3Y9</accession>
<dbReference type="SUPFAM" id="SSF55469">
    <property type="entry name" value="FMN-dependent nitroreductase-like"/>
    <property type="match status" value="1"/>
</dbReference>
<dbReference type="InterPro" id="IPR020051">
    <property type="entry name" value="SagB-type_dehydrogenase"/>
</dbReference>
<name>A0ABS0B3Y9_9GAMM</name>
<gene>
    <name evidence="2" type="ORF">IU514_03380</name>
</gene>
<organism evidence="2 3">
    <name type="scientific">Lysobacter niastensis</name>
    <dbReference type="NCBI Taxonomy" id="380629"/>
    <lineage>
        <taxon>Bacteria</taxon>
        <taxon>Pseudomonadati</taxon>
        <taxon>Pseudomonadota</taxon>
        <taxon>Gammaproteobacteria</taxon>
        <taxon>Lysobacterales</taxon>
        <taxon>Lysobacteraceae</taxon>
        <taxon>Lysobacter</taxon>
    </lineage>
</organism>
<comment type="caution">
    <text evidence="2">The sequence shown here is derived from an EMBL/GenBank/DDBJ whole genome shotgun (WGS) entry which is preliminary data.</text>
</comment>
<dbReference type="InterPro" id="IPR000415">
    <property type="entry name" value="Nitroreductase-like"/>
</dbReference>
<dbReference type="InterPro" id="IPR029479">
    <property type="entry name" value="Nitroreductase"/>
</dbReference>
<dbReference type="NCBIfam" id="TIGR04511">
    <property type="entry name" value="SagB_rel_DH_2"/>
    <property type="match status" value="1"/>
</dbReference>
<proteinExistence type="predicted"/>
<dbReference type="NCBIfam" id="TIGR03605">
    <property type="entry name" value="antibiot_sagB"/>
    <property type="match status" value="1"/>
</dbReference>
<dbReference type="RefSeq" id="WP_194929668.1">
    <property type="nucleotide sequence ID" value="NZ_JADLZT010000002.1"/>
</dbReference>
<evidence type="ECO:0000313" key="3">
    <source>
        <dbReference type="Proteomes" id="UP001429984"/>
    </source>
</evidence>
<reference evidence="2 3" key="1">
    <citation type="submission" date="2020-11" db="EMBL/GenBank/DDBJ databases">
        <title>Draft Genome Sequence and Secondary Metabolite Biosynthetic Potential of the Lysobacter niastensis Type strain DSM 18481.</title>
        <authorList>
            <person name="Turrini P."/>
            <person name="Artuso I."/>
            <person name="Tescari M."/>
            <person name="Lugli G.A."/>
            <person name="Frangipani E."/>
            <person name="Ventura M."/>
            <person name="Visca P."/>
        </authorList>
    </citation>
    <scope>NUCLEOTIDE SEQUENCE [LARGE SCALE GENOMIC DNA]</scope>
    <source>
        <strain evidence="2 3">DSM 18481</strain>
    </source>
</reference>
<feature type="domain" description="Nitroreductase" evidence="1">
    <location>
        <begin position="179"/>
        <end position="368"/>
    </location>
</feature>
<dbReference type="Proteomes" id="UP001429984">
    <property type="component" value="Unassembled WGS sequence"/>
</dbReference>
<dbReference type="PANTHER" id="PTHR43745">
    <property type="entry name" value="NITROREDUCTASE MJ1384-RELATED"/>
    <property type="match status" value="1"/>
</dbReference>
<dbReference type="Gene3D" id="3.40.109.10">
    <property type="entry name" value="NADH Oxidase"/>
    <property type="match status" value="1"/>
</dbReference>
<dbReference type="Pfam" id="PF00881">
    <property type="entry name" value="Nitroreductase"/>
    <property type="match status" value="1"/>
</dbReference>
<protein>
    <submittedName>
        <fullName evidence="2">Peptide maturation dehydrogenase</fullName>
    </submittedName>
</protein>
<evidence type="ECO:0000259" key="1">
    <source>
        <dbReference type="Pfam" id="PF00881"/>
    </source>
</evidence>
<dbReference type="InterPro" id="IPR030965">
    <property type="entry name" value="SagB-rel_DH_2"/>
</dbReference>